<dbReference type="InterPro" id="IPR020084">
    <property type="entry name" value="NUDIX_hydrolase_CS"/>
</dbReference>
<dbReference type="AlphaFoldDB" id="A0AAC8XHA4"/>
<proteinExistence type="predicted"/>
<dbReference type="SUPFAM" id="SSF55811">
    <property type="entry name" value="Nudix"/>
    <property type="match status" value="1"/>
</dbReference>
<name>A0AAC8XHA4_9ALTE</name>
<evidence type="ECO:0000256" key="3">
    <source>
        <dbReference type="SAM" id="SignalP"/>
    </source>
</evidence>
<comment type="cofactor">
    <cofactor evidence="1">
        <name>Mg(2+)</name>
        <dbReference type="ChEBI" id="CHEBI:18420"/>
    </cofactor>
</comment>
<feature type="domain" description="Nudix hydrolase" evidence="4">
    <location>
        <begin position="48"/>
        <end position="164"/>
    </location>
</feature>
<reference evidence="5 6" key="1">
    <citation type="submission" date="2015-12" db="EMBL/GenBank/DDBJ databases">
        <title>Intraspecies pangenome expansion in the marine bacterium Alteromonas.</title>
        <authorList>
            <person name="Lopez-Perez M."/>
            <person name="Rodriguez-Valera F."/>
        </authorList>
    </citation>
    <scope>NUCLEOTIDE SEQUENCE [LARGE SCALE GENOMIC DNA]</scope>
    <source>
        <strain evidence="5 6">UM8</strain>
    </source>
</reference>
<dbReference type="GO" id="GO:0016787">
    <property type="term" value="F:hydrolase activity"/>
    <property type="evidence" value="ECO:0007669"/>
    <property type="project" value="UniProtKB-KW"/>
</dbReference>
<dbReference type="PANTHER" id="PTHR43222:SF2">
    <property type="entry name" value="NUDIX HYDROLASE 23, CHLOROPLASTIC"/>
    <property type="match status" value="1"/>
</dbReference>
<dbReference type="InterPro" id="IPR015797">
    <property type="entry name" value="NUDIX_hydrolase-like_dom_sf"/>
</dbReference>
<dbReference type="PROSITE" id="PS51462">
    <property type="entry name" value="NUDIX"/>
    <property type="match status" value="1"/>
</dbReference>
<organism evidence="5 6">
    <name type="scientific">Alteromonas mediterranea</name>
    <dbReference type="NCBI Taxonomy" id="314275"/>
    <lineage>
        <taxon>Bacteria</taxon>
        <taxon>Pseudomonadati</taxon>
        <taxon>Pseudomonadota</taxon>
        <taxon>Gammaproteobacteria</taxon>
        <taxon>Alteromonadales</taxon>
        <taxon>Alteromonadaceae</taxon>
        <taxon>Alteromonas/Salinimonas group</taxon>
        <taxon>Alteromonas</taxon>
    </lineage>
</organism>
<keyword evidence="2" id="KW-0378">Hydrolase</keyword>
<evidence type="ECO:0000256" key="2">
    <source>
        <dbReference type="ARBA" id="ARBA00022801"/>
    </source>
</evidence>
<accession>A0AAC8XHA4</accession>
<dbReference type="PANTHER" id="PTHR43222">
    <property type="entry name" value="NUDIX HYDROLASE 23"/>
    <property type="match status" value="1"/>
</dbReference>
<dbReference type="Proteomes" id="UP000061468">
    <property type="component" value="Chromosome"/>
</dbReference>
<feature type="chain" id="PRO_5042151106" evidence="3">
    <location>
        <begin position="19"/>
        <end position="181"/>
    </location>
</feature>
<dbReference type="Pfam" id="PF00293">
    <property type="entry name" value="NUDIX"/>
    <property type="match status" value="1"/>
</dbReference>
<dbReference type="CDD" id="cd02883">
    <property type="entry name" value="NUDIX_Hydrolase"/>
    <property type="match status" value="1"/>
</dbReference>
<gene>
    <name evidence="5" type="ORF">AV942_03325</name>
</gene>
<protein>
    <submittedName>
        <fullName evidence="5">DNA mismatch repair protein MutT</fullName>
    </submittedName>
</protein>
<dbReference type="Gene3D" id="3.90.79.10">
    <property type="entry name" value="Nucleoside Triphosphate Pyrophosphohydrolase"/>
    <property type="match status" value="1"/>
</dbReference>
<evidence type="ECO:0000259" key="4">
    <source>
        <dbReference type="PROSITE" id="PS51462"/>
    </source>
</evidence>
<sequence>MPILFRLSAIFAVLTLFACTHPSPDPPICRVSNSLVQVQQNIDQQAQASPIAAACLIKANSKVLLVEHRLSGKFDFPGGGRGEGESLACTAHRETWEETGFNVEVSQYLLTTKNGLVLFGCQLDAGLESLPDKFEAPRWAQVEITGLAKIDPFVIDQNAMRFADDLIPLRDGYTQFVINQP</sequence>
<feature type="signal peptide" evidence="3">
    <location>
        <begin position="1"/>
        <end position="18"/>
    </location>
</feature>
<keyword evidence="3" id="KW-0732">Signal</keyword>
<dbReference type="PROSITE" id="PS51257">
    <property type="entry name" value="PROKAR_LIPOPROTEIN"/>
    <property type="match status" value="1"/>
</dbReference>
<dbReference type="InterPro" id="IPR000086">
    <property type="entry name" value="NUDIX_hydrolase_dom"/>
</dbReference>
<evidence type="ECO:0000313" key="6">
    <source>
        <dbReference type="Proteomes" id="UP000061468"/>
    </source>
</evidence>
<dbReference type="PROSITE" id="PS00893">
    <property type="entry name" value="NUDIX_BOX"/>
    <property type="match status" value="1"/>
</dbReference>
<dbReference type="EMBL" id="CP013928">
    <property type="protein sequence ID" value="AMJ77413.1"/>
    <property type="molecule type" value="Genomic_DNA"/>
</dbReference>
<evidence type="ECO:0000313" key="5">
    <source>
        <dbReference type="EMBL" id="AMJ77413.1"/>
    </source>
</evidence>
<evidence type="ECO:0000256" key="1">
    <source>
        <dbReference type="ARBA" id="ARBA00001946"/>
    </source>
</evidence>